<evidence type="ECO:0000313" key="2">
    <source>
        <dbReference type="Proteomes" id="UP000018934"/>
    </source>
</evidence>
<keyword evidence="2" id="KW-1185">Reference proteome</keyword>
<reference evidence="1 2" key="1">
    <citation type="journal article" date="2013" name="Stand. Genomic Sci.">
        <title>Complete genome sequence of Dehalobacter restrictus PER-K23(T.).</title>
        <authorList>
            <person name="Kruse T."/>
            <person name="Maillard J."/>
            <person name="Goodwin L."/>
            <person name="Woyke T."/>
            <person name="Teshima H."/>
            <person name="Bruce D."/>
            <person name="Detter C."/>
            <person name="Tapia R."/>
            <person name="Han C."/>
            <person name="Huntemann M."/>
            <person name="Wei C.L."/>
            <person name="Han J."/>
            <person name="Chen A."/>
            <person name="Kyrpides N."/>
            <person name="Szeto E."/>
            <person name="Markowitz V."/>
            <person name="Ivanova N."/>
            <person name="Pagani I."/>
            <person name="Pati A."/>
            <person name="Pitluck S."/>
            <person name="Nolan M."/>
            <person name="Holliger C."/>
            <person name="Smidt H."/>
        </authorList>
    </citation>
    <scope>NUCLEOTIDE SEQUENCE [LARGE SCALE GENOMIC DNA]</scope>
    <source>
        <strain evidence="2">DSM 9455</strain>
    </source>
</reference>
<sequence>MVQVILYILRLEMPHITGNIQAMDLIQYIYILKVQIVEPQLISMLRLAPIGVQMEII</sequence>
<name>A0ABM5P9B0_DEHRP</name>
<dbReference type="EMBL" id="CP007033">
    <property type="protein sequence ID" value="AHF11196.1"/>
    <property type="molecule type" value="Genomic_DNA"/>
</dbReference>
<evidence type="ECO:0000313" key="1">
    <source>
        <dbReference type="EMBL" id="AHF11196.1"/>
    </source>
</evidence>
<protein>
    <submittedName>
        <fullName evidence="1">Uncharacterized protein</fullName>
    </submittedName>
</protein>
<accession>A0ABM5P9B0</accession>
<gene>
    <name evidence="1" type="ORF">DEHRE_00870</name>
</gene>
<organism evidence="1 2">
    <name type="scientific">Dehalobacter restrictus (strain DSM 9455 / PER-K23)</name>
    <dbReference type="NCBI Taxonomy" id="871738"/>
    <lineage>
        <taxon>Bacteria</taxon>
        <taxon>Bacillati</taxon>
        <taxon>Bacillota</taxon>
        <taxon>Clostridia</taxon>
        <taxon>Eubacteriales</taxon>
        <taxon>Desulfitobacteriaceae</taxon>
        <taxon>Dehalobacter</taxon>
    </lineage>
</organism>
<proteinExistence type="predicted"/>
<dbReference type="Proteomes" id="UP000018934">
    <property type="component" value="Chromosome"/>
</dbReference>